<feature type="region of interest" description="Disordered" evidence="1">
    <location>
        <begin position="25"/>
        <end position="49"/>
    </location>
</feature>
<reference evidence="3 4" key="1">
    <citation type="submission" date="2020-03" db="EMBL/GenBank/DDBJ databases">
        <title>Metabolic flexibility allows generalist bacteria to become dominant in a frequently disturbed ecosystem.</title>
        <authorList>
            <person name="Chen Y.-J."/>
            <person name="Leung P.M."/>
            <person name="Bay S.K."/>
            <person name="Hugenholtz P."/>
            <person name="Kessler A.J."/>
            <person name="Shelley G."/>
            <person name="Waite D.W."/>
            <person name="Cook P.L."/>
            <person name="Greening C."/>
        </authorList>
    </citation>
    <scope>NUCLEOTIDE SEQUENCE [LARGE SCALE GENOMIC DNA]</scope>
    <source>
        <strain evidence="3">SS_bin_28</strain>
    </source>
</reference>
<proteinExistence type="predicted"/>
<evidence type="ECO:0008006" key="5">
    <source>
        <dbReference type="Google" id="ProtNLM"/>
    </source>
</evidence>
<gene>
    <name evidence="3" type="ORF">HKN21_16655</name>
</gene>
<evidence type="ECO:0000313" key="4">
    <source>
        <dbReference type="Proteomes" id="UP000547674"/>
    </source>
</evidence>
<sequence>MRSLTVMIPLLFVLLFGCGGGSSSDSASSNSEQTPNKGDSNKASTKDSDFDPCDLLSEKLIRSSFEVGDLEVTSRSSIQRRYSTCRKFWPGSSAAKNCEVSLTVPNKRFDNEAQAVSALDAALDILKYGLKSRPKDPERVKEINVQPLDGIGDKAAWTTPQNQISVANGRRLFHLNVNVYEDSERNRAVALELAKQFVKEIN</sequence>
<comment type="caution">
    <text evidence="3">The sequence shown here is derived from an EMBL/GenBank/DDBJ whole genome shotgun (WGS) entry which is preliminary data.</text>
</comment>
<feature type="signal peptide" evidence="2">
    <location>
        <begin position="1"/>
        <end position="27"/>
    </location>
</feature>
<dbReference type="EMBL" id="JABDJR010000670">
    <property type="protein sequence ID" value="NNF08393.1"/>
    <property type="molecule type" value="Genomic_DNA"/>
</dbReference>
<dbReference type="Proteomes" id="UP000547674">
    <property type="component" value="Unassembled WGS sequence"/>
</dbReference>
<feature type="compositionally biased region" description="Polar residues" evidence="1">
    <location>
        <begin position="32"/>
        <end position="43"/>
    </location>
</feature>
<dbReference type="AlphaFoldDB" id="A0A7Y2H443"/>
<feature type="chain" id="PRO_5031559548" description="DUF3558 domain-containing protein" evidence="2">
    <location>
        <begin position="28"/>
        <end position="202"/>
    </location>
</feature>
<accession>A0A7Y2H443</accession>
<organism evidence="3 4">
    <name type="scientific">Eiseniibacteriota bacterium</name>
    <dbReference type="NCBI Taxonomy" id="2212470"/>
    <lineage>
        <taxon>Bacteria</taxon>
        <taxon>Candidatus Eiseniibacteriota</taxon>
    </lineage>
</organism>
<protein>
    <recommendedName>
        <fullName evidence="5">DUF3558 domain-containing protein</fullName>
    </recommendedName>
</protein>
<evidence type="ECO:0000256" key="2">
    <source>
        <dbReference type="SAM" id="SignalP"/>
    </source>
</evidence>
<evidence type="ECO:0000256" key="1">
    <source>
        <dbReference type="SAM" id="MobiDB-lite"/>
    </source>
</evidence>
<dbReference type="PROSITE" id="PS51257">
    <property type="entry name" value="PROKAR_LIPOPROTEIN"/>
    <property type="match status" value="1"/>
</dbReference>
<name>A0A7Y2H443_UNCEI</name>
<evidence type="ECO:0000313" key="3">
    <source>
        <dbReference type="EMBL" id="NNF08393.1"/>
    </source>
</evidence>
<keyword evidence="2" id="KW-0732">Signal</keyword>